<protein>
    <submittedName>
        <fullName evidence="1">Uncharacterized protein</fullName>
    </submittedName>
</protein>
<evidence type="ECO:0000313" key="2">
    <source>
        <dbReference type="Proteomes" id="UP000772618"/>
    </source>
</evidence>
<evidence type="ECO:0000313" key="1">
    <source>
        <dbReference type="EMBL" id="MBT1703319.1"/>
    </source>
</evidence>
<accession>A0ABS5VR46</accession>
<dbReference type="RefSeq" id="WP_254153285.1">
    <property type="nucleotide sequence ID" value="NZ_JAHESD010000014.1"/>
</dbReference>
<organism evidence="1 2">
    <name type="scientific">Chryseosolibacter indicus</name>
    <dbReference type="NCBI Taxonomy" id="2782351"/>
    <lineage>
        <taxon>Bacteria</taxon>
        <taxon>Pseudomonadati</taxon>
        <taxon>Bacteroidota</taxon>
        <taxon>Cytophagia</taxon>
        <taxon>Cytophagales</taxon>
        <taxon>Chryseotaleaceae</taxon>
        <taxon>Chryseosolibacter</taxon>
    </lineage>
</organism>
<reference evidence="1 2" key="1">
    <citation type="submission" date="2021-05" db="EMBL/GenBank/DDBJ databases">
        <title>A Polyphasic approach of four new species of the genus Ohtaekwangia: Ohtaekwangia histidinii sp. nov., Ohtaekwangia cretensis sp. nov., Ohtaekwangia indiensis sp. nov., Ohtaekwangia reichenbachii sp. nov. from diverse environment.</title>
        <authorList>
            <person name="Octaviana S."/>
        </authorList>
    </citation>
    <scope>NUCLEOTIDE SEQUENCE [LARGE SCALE GENOMIC DNA]</scope>
    <source>
        <strain evidence="1 2">PWU20</strain>
    </source>
</reference>
<sequence>MKRTIAIALVLILLLNTMGYYGVFLGLHYQNNLAMSTALNADVYDESNSITLKVAVSIPYMPDQTDFERVSGQFEHNGELYWMVKQKYAKDTLTVVCVKDTERKKIDLVLADYVKTFTDKTTDNKSSSKIAISFLKDYLPISFSIKSDTHGWASRVIHNVGQQNLIPTFAASIIHPPEQA</sequence>
<dbReference type="EMBL" id="JAHESD010000014">
    <property type="protein sequence ID" value="MBT1703319.1"/>
    <property type="molecule type" value="Genomic_DNA"/>
</dbReference>
<keyword evidence="2" id="KW-1185">Reference proteome</keyword>
<dbReference type="Proteomes" id="UP000772618">
    <property type="component" value="Unassembled WGS sequence"/>
</dbReference>
<comment type="caution">
    <text evidence="1">The sequence shown here is derived from an EMBL/GenBank/DDBJ whole genome shotgun (WGS) entry which is preliminary data.</text>
</comment>
<name>A0ABS5VR46_9BACT</name>
<gene>
    <name evidence="1" type="ORF">KK060_08515</name>
</gene>
<proteinExistence type="predicted"/>